<feature type="compositionally biased region" description="Low complexity" evidence="1">
    <location>
        <begin position="27"/>
        <end position="37"/>
    </location>
</feature>
<keyword evidence="2" id="KW-0732">Signal</keyword>
<feature type="chain" id="PRO_5039031887" description="Lipoprotein" evidence="2">
    <location>
        <begin position="22"/>
        <end position="232"/>
    </location>
</feature>
<sequence>MKKIISLLLSATLLISLVGCGKESPDTNTKNNTNTTEAKAEGKAKDVSEEAKETDTNKKASVGMNSATDWKKMTLAFDGALYTIPFDYSKIEKEWTFNLADYGHDDGYVMNKGDKVSSTIDLKSTKYDAKIDAGFENTTDGAKDIKECQIWSMGMDITYADSYPEIELPAGITWGSTKDDIVAAYGEPDEEPYRAEDLGYWAYTYYQDYTHKLELTIYDDRGLVNFSYQIYN</sequence>
<gene>
    <name evidence="3" type="ORF">IO99_01935</name>
</gene>
<keyword evidence="4" id="KW-1185">Reference proteome</keyword>
<comment type="caution">
    <text evidence="3">The sequence shown here is derived from an EMBL/GenBank/DDBJ whole genome shotgun (WGS) entry which is preliminary data.</text>
</comment>
<reference evidence="3 4" key="1">
    <citation type="submission" date="2014-07" db="EMBL/GenBank/DDBJ databases">
        <title>Draft genome of Clostridium sulfidigenes 113A isolated from sediments associated with methane hydrate from Krishna Godavari basin.</title>
        <authorList>
            <person name="Honkalas V.S."/>
            <person name="Dabir A.P."/>
            <person name="Arora P."/>
            <person name="Dhakephalkar P.K."/>
        </authorList>
    </citation>
    <scope>NUCLEOTIDE SEQUENCE [LARGE SCALE GENOMIC DNA]</scope>
    <source>
        <strain evidence="3 4">113A</strain>
    </source>
</reference>
<evidence type="ECO:0000313" key="3">
    <source>
        <dbReference type="EMBL" id="KEZ88935.1"/>
    </source>
</evidence>
<feature type="signal peptide" evidence="2">
    <location>
        <begin position="1"/>
        <end position="21"/>
    </location>
</feature>
<protein>
    <recommendedName>
        <fullName evidence="5">Lipoprotein</fullName>
    </recommendedName>
</protein>
<accession>A0A084JJ01</accession>
<dbReference type="AlphaFoldDB" id="A0A084JJ01"/>
<dbReference type="Proteomes" id="UP000028542">
    <property type="component" value="Unassembled WGS sequence"/>
</dbReference>
<feature type="region of interest" description="Disordered" evidence="1">
    <location>
        <begin position="23"/>
        <end position="59"/>
    </location>
</feature>
<feature type="compositionally biased region" description="Basic and acidic residues" evidence="1">
    <location>
        <begin position="38"/>
        <end position="58"/>
    </location>
</feature>
<evidence type="ECO:0000256" key="2">
    <source>
        <dbReference type="SAM" id="SignalP"/>
    </source>
</evidence>
<dbReference type="RefSeq" id="WP_035129440.1">
    <property type="nucleotide sequence ID" value="NZ_JPMD01000001.1"/>
</dbReference>
<dbReference type="EMBL" id="JPMD01000001">
    <property type="protein sequence ID" value="KEZ88935.1"/>
    <property type="molecule type" value="Genomic_DNA"/>
</dbReference>
<proteinExistence type="predicted"/>
<evidence type="ECO:0000256" key="1">
    <source>
        <dbReference type="SAM" id="MobiDB-lite"/>
    </source>
</evidence>
<evidence type="ECO:0000313" key="4">
    <source>
        <dbReference type="Proteomes" id="UP000028542"/>
    </source>
</evidence>
<organism evidence="3 4">
    <name type="scientific">Clostridium sulfidigenes</name>
    <dbReference type="NCBI Taxonomy" id="318464"/>
    <lineage>
        <taxon>Bacteria</taxon>
        <taxon>Bacillati</taxon>
        <taxon>Bacillota</taxon>
        <taxon>Clostridia</taxon>
        <taxon>Eubacteriales</taxon>
        <taxon>Clostridiaceae</taxon>
        <taxon>Clostridium</taxon>
    </lineage>
</organism>
<dbReference type="PROSITE" id="PS51257">
    <property type="entry name" value="PROKAR_LIPOPROTEIN"/>
    <property type="match status" value="1"/>
</dbReference>
<name>A0A084JJ01_9CLOT</name>
<evidence type="ECO:0008006" key="5">
    <source>
        <dbReference type="Google" id="ProtNLM"/>
    </source>
</evidence>